<keyword evidence="2" id="KW-0813">Transport</keyword>
<proteinExistence type="inferred from homology"/>
<dbReference type="GO" id="GO:0046872">
    <property type="term" value="F:metal ion binding"/>
    <property type="evidence" value="ECO:0007669"/>
    <property type="project" value="UniProtKB-KW"/>
</dbReference>
<dbReference type="SUPFAM" id="SSF46458">
    <property type="entry name" value="Globin-like"/>
    <property type="match status" value="1"/>
</dbReference>
<dbReference type="GO" id="GO:0020037">
    <property type="term" value="F:heme binding"/>
    <property type="evidence" value="ECO:0007669"/>
    <property type="project" value="InterPro"/>
</dbReference>
<dbReference type="InterPro" id="IPR012292">
    <property type="entry name" value="Globin/Proto"/>
</dbReference>
<gene>
    <name evidence="6" type="ORF">MNBD_GAMMA11-731</name>
</gene>
<name>A0A3B0WZX0_9ZZZZ</name>
<dbReference type="Pfam" id="PF01152">
    <property type="entry name" value="Bac_globin"/>
    <property type="match status" value="1"/>
</dbReference>
<dbReference type="Gene3D" id="1.10.490.10">
    <property type="entry name" value="Globins"/>
    <property type="match status" value="1"/>
</dbReference>
<evidence type="ECO:0000256" key="3">
    <source>
        <dbReference type="ARBA" id="ARBA00022617"/>
    </source>
</evidence>
<keyword evidence="4" id="KW-0479">Metal-binding</keyword>
<evidence type="ECO:0000256" key="2">
    <source>
        <dbReference type="ARBA" id="ARBA00022448"/>
    </source>
</evidence>
<evidence type="ECO:0000256" key="1">
    <source>
        <dbReference type="ARBA" id="ARBA00009660"/>
    </source>
</evidence>
<dbReference type="GO" id="GO:0019825">
    <property type="term" value="F:oxygen binding"/>
    <property type="evidence" value="ECO:0007669"/>
    <property type="project" value="InterPro"/>
</dbReference>
<evidence type="ECO:0000256" key="4">
    <source>
        <dbReference type="ARBA" id="ARBA00022723"/>
    </source>
</evidence>
<keyword evidence="5" id="KW-0408">Iron</keyword>
<reference evidence="6" key="1">
    <citation type="submission" date="2018-06" db="EMBL/GenBank/DDBJ databases">
        <authorList>
            <person name="Zhirakovskaya E."/>
        </authorList>
    </citation>
    <scope>NUCLEOTIDE SEQUENCE</scope>
</reference>
<dbReference type="EMBL" id="UOFG01000150">
    <property type="protein sequence ID" value="VAW61575.1"/>
    <property type="molecule type" value="Genomic_DNA"/>
</dbReference>
<dbReference type="CDD" id="cd00454">
    <property type="entry name" value="TrHb1_N"/>
    <property type="match status" value="1"/>
</dbReference>
<dbReference type="AlphaFoldDB" id="A0A3B0WZX0"/>
<dbReference type="InterPro" id="IPR016339">
    <property type="entry name" value="Hemoglobin_trunc_I"/>
</dbReference>
<sequence length="122" mass="13850">MRSVFKKIGGKPAVDAAVERFYEYMLADDRVNEFFTNVNMEKQQQHQKDFIAYALGAEVGYEGKDMRSAHQHLVDHKGLSDLHFDATVENLVKALQDLHVPEDVIKEAGAIVESTRNDVLCR</sequence>
<keyword evidence="3" id="KW-0349">Heme</keyword>
<dbReference type="InterPro" id="IPR009050">
    <property type="entry name" value="Globin-like_sf"/>
</dbReference>
<dbReference type="InterPro" id="IPR001486">
    <property type="entry name" value="Hemoglobin_trunc"/>
</dbReference>
<dbReference type="PIRSF" id="PIRSF002030">
    <property type="entry name" value="Globin_Protozoa/Cyanobacteria"/>
    <property type="match status" value="1"/>
</dbReference>
<evidence type="ECO:0000313" key="6">
    <source>
        <dbReference type="EMBL" id="VAW61575.1"/>
    </source>
</evidence>
<accession>A0A3B0WZX0</accession>
<comment type="similarity">
    <text evidence="1">Belongs to the truncated hemoglobin family. Group I subfamily.</text>
</comment>
<evidence type="ECO:0008006" key="7">
    <source>
        <dbReference type="Google" id="ProtNLM"/>
    </source>
</evidence>
<organism evidence="6">
    <name type="scientific">hydrothermal vent metagenome</name>
    <dbReference type="NCBI Taxonomy" id="652676"/>
    <lineage>
        <taxon>unclassified sequences</taxon>
        <taxon>metagenomes</taxon>
        <taxon>ecological metagenomes</taxon>
    </lineage>
</organism>
<evidence type="ECO:0000256" key="5">
    <source>
        <dbReference type="ARBA" id="ARBA00023004"/>
    </source>
</evidence>
<protein>
    <recommendedName>
        <fullName evidence="7">Cyanoglobin Hemoglobin-like protein HbN</fullName>
    </recommendedName>
</protein>